<protein>
    <submittedName>
        <fullName evidence="1">Uncharacterized protein</fullName>
    </submittedName>
</protein>
<dbReference type="AlphaFoldDB" id="A0A926Z6G4"/>
<reference evidence="1" key="1">
    <citation type="journal article" date="2015" name="ISME J.">
        <title>Draft Genome Sequence of Streptomyces incarnatus NRRL8089, which Produces the Nucleoside Antibiotic Sinefungin.</title>
        <authorList>
            <person name="Oshima K."/>
            <person name="Hattori M."/>
            <person name="Shimizu H."/>
            <person name="Fukuda K."/>
            <person name="Nemoto M."/>
            <person name="Inagaki K."/>
            <person name="Tamura T."/>
        </authorList>
    </citation>
    <scope>NUCLEOTIDE SEQUENCE</scope>
    <source>
        <strain evidence="1">FACHB-1277</strain>
    </source>
</reference>
<organism evidence="1 2">
    <name type="scientific">Pseudanabaena cinerea FACHB-1277</name>
    <dbReference type="NCBI Taxonomy" id="2949581"/>
    <lineage>
        <taxon>Bacteria</taxon>
        <taxon>Bacillati</taxon>
        <taxon>Cyanobacteriota</taxon>
        <taxon>Cyanophyceae</taxon>
        <taxon>Pseudanabaenales</taxon>
        <taxon>Pseudanabaenaceae</taxon>
        <taxon>Pseudanabaena</taxon>
        <taxon>Pseudanabaena cinerea</taxon>
    </lineage>
</organism>
<reference evidence="1" key="2">
    <citation type="submission" date="2020-08" db="EMBL/GenBank/DDBJ databases">
        <authorList>
            <person name="Chen M."/>
            <person name="Teng W."/>
            <person name="Zhao L."/>
            <person name="Hu C."/>
            <person name="Zhou Y."/>
            <person name="Han B."/>
            <person name="Song L."/>
            <person name="Shu W."/>
        </authorList>
    </citation>
    <scope>NUCLEOTIDE SEQUENCE</scope>
    <source>
        <strain evidence="1">FACHB-1277</strain>
    </source>
</reference>
<gene>
    <name evidence="1" type="ORF">H6F44_11340</name>
</gene>
<dbReference type="Proteomes" id="UP000631421">
    <property type="component" value="Unassembled WGS sequence"/>
</dbReference>
<evidence type="ECO:0000313" key="2">
    <source>
        <dbReference type="Proteomes" id="UP000631421"/>
    </source>
</evidence>
<keyword evidence="2" id="KW-1185">Reference proteome</keyword>
<evidence type="ECO:0000313" key="1">
    <source>
        <dbReference type="EMBL" id="MBD2150708.1"/>
    </source>
</evidence>
<accession>A0A926Z6G4</accession>
<proteinExistence type="predicted"/>
<sequence length="48" mass="5165">MNFGAVIGFAEEIGDRQGKVGFPLAIVLHYAMDIRRVGAVIAAAQYVE</sequence>
<dbReference type="RefSeq" id="WP_190351066.1">
    <property type="nucleotide sequence ID" value="NZ_JACJPY010000031.1"/>
</dbReference>
<comment type="caution">
    <text evidence="1">The sequence shown here is derived from an EMBL/GenBank/DDBJ whole genome shotgun (WGS) entry which is preliminary data.</text>
</comment>
<name>A0A926Z6G4_9CYAN</name>
<dbReference type="EMBL" id="JACJPY010000031">
    <property type="protein sequence ID" value="MBD2150708.1"/>
    <property type="molecule type" value="Genomic_DNA"/>
</dbReference>